<proteinExistence type="predicted"/>
<dbReference type="AlphaFoldDB" id="A0A392MJ66"/>
<dbReference type="Gene3D" id="1.25.10.10">
    <property type="entry name" value="Leucine-rich Repeat Variant"/>
    <property type="match status" value="1"/>
</dbReference>
<comment type="caution">
    <text evidence="2">The sequence shown here is derived from an EMBL/GenBank/DDBJ whole genome shotgun (WGS) entry which is preliminary data.</text>
</comment>
<name>A0A392MJ66_9FABA</name>
<reference evidence="2 3" key="1">
    <citation type="journal article" date="2018" name="Front. Plant Sci.">
        <title>Red Clover (Trifolium pratense) and Zigzag Clover (T. medium) - A Picture of Genomic Similarities and Differences.</title>
        <authorList>
            <person name="Dluhosova J."/>
            <person name="Istvanek J."/>
            <person name="Nedelnik J."/>
            <person name="Repkova J."/>
        </authorList>
    </citation>
    <scope>NUCLEOTIDE SEQUENCE [LARGE SCALE GENOMIC DNA]</scope>
    <source>
        <strain evidence="3">cv. 10/8</strain>
        <tissue evidence="2">Leaf</tissue>
    </source>
</reference>
<dbReference type="InterPro" id="IPR052608">
    <property type="entry name" value="U-box_domain_protein"/>
</dbReference>
<dbReference type="PANTHER" id="PTHR45958">
    <property type="entry name" value="RING-TYPE E3 UBIQUITIN TRANSFERASE"/>
    <property type="match status" value="1"/>
</dbReference>
<dbReference type="PANTHER" id="PTHR45958:SF12">
    <property type="entry name" value="OS01G0948500 PROTEIN"/>
    <property type="match status" value="1"/>
</dbReference>
<feature type="non-terminal residue" evidence="2">
    <location>
        <position position="390"/>
    </location>
</feature>
<sequence length="390" mass="43543">MKVLTDEVVSFAKNSEIEAEAFSEFGMLLEKLPPILNELNDNSTILDKPSIRKSLESLENELQRAKTLTKSSNLRHPIKQIEDMTHDIGRSLGVLLVASLEVSIDFREKIGTLQRQMMNARFDGSSSITSSPKSELFANETKTVWEIEEEIVNVSIDDVILQLKNGSDEEFAVSLLRLKEFMRSEKLDGVLINEEAIIAILFKRLVSCKADNRLSIIQLLRSIAFQNDEKKEKMVEIEFLSAVVKSLTRDSEERREAVGLLLDLSNVSAVRRRIGRIQGCIVMLVAILNGDDPVASHDAAKLLDILSSNNQNALHMAEAGYFRPLVQYLKEGSDMNKILMATALSRLELTDHSKLTLGEDGAIEPLVKMFITGKLESKLSSLNALQNLST</sequence>
<gene>
    <name evidence="2" type="ORF">A2U01_0008422</name>
</gene>
<feature type="coiled-coil region" evidence="1">
    <location>
        <begin position="48"/>
        <end position="75"/>
    </location>
</feature>
<keyword evidence="1" id="KW-0175">Coiled coil</keyword>
<evidence type="ECO:0000313" key="3">
    <source>
        <dbReference type="Proteomes" id="UP000265520"/>
    </source>
</evidence>
<accession>A0A392MJ66</accession>
<organism evidence="2 3">
    <name type="scientific">Trifolium medium</name>
    <dbReference type="NCBI Taxonomy" id="97028"/>
    <lineage>
        <taxon>Eukaryota</taxon>
        <taxon>Viridiplantae</taxon>
        <taxon>Streptophyta</taxon>
        <taxon>Embryophyta</taxon>
        <taxon>Tracheophyta</taxon>
        <taxon>Spermatophyta</taxon>
        <taxon>Magnoliopsida</taxon>
        <taxon>eudicotyledons</taxon>
        <taxon>Gunneridae</taxon>
        <taxon>Pentapetalae</taxon>
        <taxon>rosids</taxon>
        <taxon>fabids</taxon>
        <taxon>Fabales</taxon>
        <taxon>Fabaceae</taxon>
        <taxon>Papilionoideae</taxon>
        <taxon>50 kb inversion clade</taxon>
        <taxon>NPAAA clade</taxon>
        <taxon>Hologalegina</taxon>
        <taxon>IRL clade</taxon>
        <taxon>Trifolieae</taxon>
        <taxon>Trifolium</taxon>
    </lineage>
</organism>
<evidence type="ECO:0000256" key="1">
    <source>
        <dbReference type="SAM" id="Coils"/>
    </source>
</evidence>
<dbReference type="InterPro" id="IPR016024">
    <property type="entry name" value="ARM-type_fold"/>
</dbReference>
<dbReference type="Proteomes" id="UP000265520">
    <property type="component" value="Unassembled WGS sequence"/>
</dbReference>
<dbReference type="InterPro" id="IPR011989">
    <property type="entry name" value="ARM-like"/>
</dbReference>
<keyword evidence="3" id="KW-1185">Reference proteome</keyword>
<dbReference type="SUPFAM" id="SSF48371">
    <property type="entry name" value="ARM repeat"/>
    <property type="match status" value="1"/>
</dbReference>
<evidence type="ECO:0000313" key="2">
    <source>
        <dbReference type="EMBL" id="MCH87550.1"/>
    </source>
</evidence>
<dbReference type="EMBL" id="LXQA010012427">
    <property type="protein sequence ID" value="MCH87550.1"/>
    <property type="molecule type" value="Genomic_DNA"/>
</dbReference>
<protein>
    <submittedName>
        <fullName evidence="2">U-box domain-containing protein 44-like</fullName>
    </submittedName>
</protein>